<keyword evidence="1" id="KW-1133">Transmembrane helix</keyword>
<keyword evidence="1" id="KW-0472">Membrane</keyword>
<proteinExistence type="predicted"/>
<organism evidence="2">
    <name type="scientific">Octopus bimaculoides</name>
    <name type="common">California two-spotted octopus</name>
    <dbReference type="NCBI Taxonomy" id="37653"/>
    <lineage>
        <taxon>Eukaryota</taxon>
        <taxon>Metazoa</taxon>
        <taxon>Spiralia</taxon>
        <taxon>Lophotrochozoa</taxon>
        <taxon>Mollusca</taxon>
        <taxon>Cephalopoda</taxon>
        <taxon>Coleoidea</taxon>
        <taxon>Octopodiformes</taxon>
        <taxon>Octopoda</taxon>
        <taxon>Incirrata</taxon>
        <taxon>Octopodidae</taxon>
        <taxon>Octopus</taxon>
    </lineage>
</organism>
<dbReference type="AlphaFoldDB" id="A0A0L8IFJ2"/>
<sequence length="50" mass="5951">MIQCITCNIYTYPRNPLSTFWNFPSLTLLSFKILLNFYMLPDFRISDKGL</sequence>
<dbReference type="EMBL" id="KQ415893">
    <property type="protein sequence ID" value="KOF99785.1"/>
    <property type="molecule type" value="Genomic_DNA"/>
</dbReference>
<accession>A0A0L8IFJ2</accession>
<protein>
    <submittedName>
        <fullName evidence="2">Uncharacterized protein</fullName>
    </submittedName>
</protein>
<feature type="transmembrane region" description="Helical" evidence="1">
    <location>
        <begin position="20"/>
        <end position="40"/>
    </location>
</feature>
<evidence type="ECO:0000313" key="2">
    <source>
        <dbReference type="EMBL" id="KOF99785.1"/>
    </source>
</evidence>
<evidence type="ECO:0000256" key="1">
    <source>
        <dbReference type="SAM" id="Phobius"/>
    </source>
</evidence>
<reference evidence="2" key="1">
    <citation type="submission" date="2015-07" db="EMBL/GenBank/DDBJ databases">
        <title>MeaNS - Measles Nucleotide Surveillance Program.</title>
        <authorList>
            <person name="Tran T."/>
            <person name="Druce J."/>
        </authorList>
    </citation>
    <scope>NUCLEOTIDE SEQUENCE</scope>
    <source>
        <strain evidence="2">UCB-OBI-ISO-001</strain>
        <tissue evidence="2">Gonad</tissue>
    </source>
</reference>
<name>A0A0L8IFJ2_OCTBM</name>
<keyword evidence="1" id="KW-0812">Transmembrane</keyword>
<gene>
    <name evidence="2" type="ORF">OCBIM_22011812mg</name>
</gene>